<evidence type="ECO:0008006" key="4">
    <source>
        <dbReference type="Google" id="ProtNLM"/>
    </source>
</evidence>
<dbReference type="EMBL" id="LNZB01000006">
    <property type="protein sequence ID" value="KTD82779.1"/>
    <property type="molecule type" value="Genomic_DNA"/>
</dbReference>
<evidence type="ECO:0000313" key="2">
    <source>
        <dbReference type="EMBL" id="KTD82779.1"/>
    </source>
</evidence>
<dbReference type="RefSeq" id="WP_058479125.1">
    <property type="nucleotide sequence ID" value="NZ_CAAAIQ010000003.1"/>
</dbReference>
<dbReference type="Proteomes" id="UP000054729">
    <property type="component" value="Unassembled WGS sequence"/>
</dbReference>
<evidence type="ECO:0000313" key="3">
    <source>
        <dbReference type="Proteomes" id="UP000054729"/>
    </source>
</evidence>
<keyword evidence="1" id="KW-0732">Signal</keyword>
<comment type="caution">
    <text evidence="2">The sequence shown here is derived from an EMBL/GenBank/DDBJ whole genome shotgun (WGS) entry which is preliminary data.</text>
</comment>
<feature type="signal peptide" evidence="1">
    <location>
        <begin position="1"/>
        <end position="18"/>
    </location>
</feature>
<dbReference type="STRING" id="66969.Lwal_0257"/>
<sequence>MFKRIIALHFLGINALFAGGMGVEPTTNTSPFYLGVYGGYGHINGAYKSDGNYAQGRVAFGTSFKHLSNNTIGFELGLQSGNSMRLNGNQIFNGVPAVIPLANLKPIIDGLVTVKGKFQQSQAMFYMVKGGIAYRQFHLEDRTSSHDTLNEIAPELQIGLGTNITPNLAATIFYQGIYSNSSAGIGRDAFGDTTIQHVPTQQAGFIGLEYTLN</sequence>
<dbReference type="PATRIC" id="fig|66969.6.peg.281"/>
<reference evidence="2 3" key="1">
    <citation type="submission" date="2015-11" db="EMBL/GenBank/DDBJ databases">
        <title>Genomic analysis of 38 Legionella species identifies large and diverse effector repertoires.</title>
        <authorList>
            <person name="Burstein D."/>
            <person name="Amaro F."/>
            <person name="Zusman T."/>
            <person name="Lifshitz Z."/>
            <person name="Cohen O."/>
            <person name="Gilbert J.A."/>
            <person name="Pupko T."/>
            <person name="Shuman H.A."/>
            <person name="Segal G."/>
        </authorList>
    </citation>
    <scope>NUCLEOTIDE SEQUENCE [LARGE SCALE GENOMIC DNA]</scope>
    <source>
        <strain evidence="2 3">ATCC 51914</strain>
    </source>
</reference>
<feature type="chain" id="PRO_5006919957" description="Outer membrane protein beta-barrel domain-containing protein" evidence="1">
    <location>
        <begin position="19"/>
        <end position="213"/>
    </location>
</feature>
<evidence type="ECO:0000256" key="1">
    <source>
        <dbReference type="SAM" id="SignalP"/>
    </source>
</evidence>
<dbReference type="Gene3D" id="2.40.160.20">
    <property type="match status" value="1"/>
</dbReference>
<accession>A0A0W1AN50</accession>
<keyword evidence="3" id="KW-1185">Reference proteome</keyword>
<dbReference type="SUPFAM" id="SSF56925">
    <property type="entry name" value="OMPA-like"/>
    <property type="match status" value="1"/>
</dbReference>
<gene>
    <name evidence="2" type="ORF">Lwal_0257</name>
</gene>
<organism evidence="2 3">
    <name type="scientific">Legionella waltersii</name>
    <dbReference type="NCBI Taxonomy" id="66969"/>
    <lineage>
        <taxon>Bacteria</taxon>
        <taxon>Pseudomonadati</taxon>
        <taxon>Pseudomonadota</taxon>
        <taxon>Gammaproteobacteria</taxon>
        <taxon>Legionellales</taxon>
        <taxon>Legionellaceae</taxon>
        <taxon>Legionella</taxon>
    </lineage>
</organism>
<protein>
    <recommendedName>
        <fullName evidence="4">Outer membrane protein beta-barrel domain-containing protein</fullName>
    </recommendedName>
</protein>
<dbReference type="AlphaFoldDB" id="A0A0W1AN50"/>
<name>A0A0W1AN50_9GAMM</name>
<dbReference type="InterPro" id="IPR011250">
    <property type="entry name" value="OMP/PagP_B-barrel"/>
</dbReference>
<proteinExistence type="predicted"/>